<proteinExistence type="predicted"/>
<name>A0ABD0RAY8_CIRMR</name>
<evidence type="ECO:0000259" key="1">
    <source>
        <dbReference type="Pfam" id="PF03732"/>
    </source>
</evidence>
<reference evidence="2 3" key="1">
    <citation type="submission" date="2024-05" db="EMBL/GenBank/DDBJ databases">
        <title>Genome sequencing and assembly of Indian major carp, Cirrhinus mrigala (Hamilton, 1822).</title>
        <authorList>
            <person name="Mohindra V."/>
            <person name="Chowdhury L.M."/>
            <person name="Lal K."/>
            <person name="Jena J.K."/>
        </authorList>
    </citation>
    <scope>NUCLEOTIDE SEQUENCE [LARGE SCALE GENOMIC DNA]</scope>
    <source>
        <strain evidence="2">CM1030</strain>
        <tissue evidence="2">Blood</tissue>
    </source>
</reference>
<sequence>MDPAGDSLFRAVVELQGAMLGRQAEELSHARHAVDVLVSRVTELSDQLRHLQAVESNTTQTVPQPMTSHEPRINNPPFYAGEPTNCPSFLIQCKVVFSLQPQTYASDKSEVAYVISLLAGRACDWGAVICDSCSSCCEDFKLFKAEMIKVFDRSVFGKEASRQLAALRQGKRSVADYAIEFKTLAATSEWNPAALAARFLDGLMEDVKDEMYARDPPELLDDIIDLAICLDSRMELRYRVRGNTSWSRAELSVPSSAPHVSELPDPEPMQVGRMRLTVEEKQHRL</sequence>
<dbReference type="EMBL" id="JAMKFB020000004">
    <property type="protein sequence ID" value="KAL0195523.1"/>
    <property type="molecule type" value="Genomic_DNA"/>
</dbReference>
<gene>
    <name evidence="2" type="ORF">M9458_009095</name>
</gene>
<dbReference type="Pfam" id="PF03732">
    <property type="entry name" value="Retrotrans_gag"/>
    <property type="match status" value="1"/>
</dbReference>
<feature type="domain" description="Retrotransposon gag" evidence="1">
    <location>
        <begin position="114"/>
        <end position="204"/>
    </location>
</feature>
<dbReference type="InterPro" id="IPR005162">
    <property type="entry name" value="Retrotrans_gag_dom"/>
</dbReference>
<dbReference type="InterPro" id="IPR032567">
    <property type="entry name" value="RTL1-rel"/>
</dbReference>
<organism evidence="2 3">
    <name type="scientific">Cirrhinus mrigala</name>
    <name type="common">Mrigala</name>
    <dbReference type="NCBI Taxonomy" id="683832"/>
    <lineage>
        <taxon>Eukaryota</taxon>
        <taxon>Metazoa</taxon>
        <taxon>Chordata</taxon>
        <taxon>Craniata</taxon>
        <taxon>Vertebrata</taxon>
        <taxon>Euteleostomi</taxon>
        <taxon>Actinopterygii</taxon>
        <taxon>Neopterygii</taxon>
        <taxon>Teleostei</taxon>
        <taxon>Ostariophysi</taxon>
        <taxon>Cypriniformes</taxon>
        <taxon>Cyprinidae</taxon>
        <taxon>Labeoninae</taxon>
        <taxon>Labeonini</taxon>
        <taxon>Cirrhinus</taxon>
    </lineage>
</organism>
<protein>
    <recommendedName>
        <fullName evidence="1">Retrotransposon gag domain-containing protein</fullName>
    </recommendedName>
</protein>
<evidence type="ECO:0000313" key="2">
    <source>
        <dbReference type="EMBL" id="KAL0195523.1"/>
    </source>
</evidence>
<dbReference type="Proteomes" id="UP001529510">
    <property type="component" value="Unassembled WGS sequence"/>
</dbReference>
<keyword evidence="3" id="KW-1185">Reference proteome</keyword>
<evidence type="ECO:0000313" key="3">
    <source>
        <dbReference type="Proteomes" id="UP001529510"/>
    </source>
</evidence>
<comment type="caution">
    <text evidence="2">The sequence shown here is derived from an EMBL/GenBank/DDBJ whole genome shotgun (WGS) entry which is preliminary data.</text>
</comment>
<feature type="non-terminal residue" evidence="2">
    <location>
        <position position="285"/>
    </location>
</feature>
<dbReference type="PANTHER" id="PTHR15503">
    <property type="entry name" value="LDOC1 RELATED"/>
    <property type="match status" value="1"/>
</dbReference>
<dbReference type="AlphaFoldDB" id="A0ABD0RAY8"/>
<dbReference type="PANTHER" id="PTHR15503:SF36">
    <property type="entry name" value="RETROTRANSPOSON GAG-LIKE PROTEIN 5"/>
    <property type="match status" value="1"/>
</dbReference>
<accession>A0ABD0RAY8</accession>